<gene>
    <name evidence="1" type="ORF">BV494_22925</name>
</gene>
<dbReference type="EMBL" id="CP019063">
    <property type="protein sequence ID" value="AVF37758.1"/>
    <property type="molecule type" value="Genomic_DNA"/>
</dbReference>
<keyword evidence="2" id="KW-1185">Reference proteome</keyword>
<dbReference type="KEGG" id="rox:BV494_22925"/>
<dbReference type="InterPro" id="IPR016032">
    <property type="entry name" value="Sig_transdc_resp-reg_C-effctor"/>
</dbReference>
<protein>
    <submittedName>
        <fullName evidence="1">Uncharacterized protein</fullName>
    </submittedName>
</protein>
<dbReference type="AlphaFoldDB" id="A0A2L1UY38"/>
<dbReference type="RefSeq" id="WP_104925096.1">
    <property type="nucleotide sequence ID" value="NZ_CP019063.1"/>
</dbReference>
<dbReference type="OrthoDB" id="6545608at2"/>
<keyword evidence="1" id="KW-0614">Plasmid</keyword>
<geneLocation type="plasmid" evidence="1 2">
    <name>unnamed1</name>
</geneLocation>
<dbReference type="Gene3D" id="3.40.50.2300">
    <property type="match status" value="1"/>
</dbReference>
<proteinExistence type="predicted"/>
<name>A0A2L1UY38_9GAMM</name>
<dbReference type="GO" id="GO:0006355">
    <property type="term" value="P:regulation of DNA-templated transcription"/>
    <property type="evidence" value="ECO:0007669"/>
    <property type="project" value="InterPro"/>
</dbReference>
<organism evidence="1 2">
    <name type="scientific">Rahnella sikkimica</name>
    <dbReference type="NCBI Taxonomy" id="1805933"/>
    <lineage>
        <taxon>Bacteria</taxon>
        <taxon>Pseudomonadati</taxon>
        <taxon>Pseudomonadota</taxon>
        <taxon>Gammaproteobacteria</taxon>
        <taxon>Enterobacterales</taxon>
        <taxon>Yersiniaceae</taxon>
        <taxon>Rahnella</taxon>
    </lineage>
</organism>
<dbReference type="Proteomes" id="UP000239197">
    <property type="component" value="Plasmid unnamed1"/>
</dbReference>
<dbReference type="SUPFAM" id="SSF46894">
    <property type="entry name" value="C-terminal effector domain of the bipartite response regulators"/>
    <property type="match status" value="1"/>
</dbReference>
<accession>A0A2L1UY38</accession>
<sequence length="196" mass="22469">MNVMYIDQSTYHQQGLSSLLDDFIIDCYKTADEAARVFNISNGELHPVPFVIFDLPAHFLSAIAQIEYLAYMKREHGVKLIFFSDFKKNRVSYHPDRITADFFIDKNLPSQTLLNVMNGIINTNKNVEPFSNPVNKALTEKEIIFLCCLFANGSIEGVARASRKNPKTLYSYQANLVKKLNLRNSLHLYKAFIHND</sequence>
<reference evidence="2" key="1">
    <citation type="submission" date="2017-01" db="EMBL/GenBank/DDBJ databases">
        <title>Genome sequence of Rouxiella sp. ERMR1:05.</title>
        <authorList>
            <person name="Kumar R."/>
            <person name="Singh D."/>
            <person name="Kumar S."/>
        </authorList>
    </citation>
    <scope>NUCLEOTIDE SEQUENCE [LARGE SCALE GENOMIC DNA]</scope>
    <source>
        <strain evidence="2">ERMR1:05</strain>
        <plasmid evidence="2">unnamed1</plasmid>
    </source>
</reference>
<evidence type="ECO:0000313" key="1">
    <source>
        <dbReference type="EMBL" id="AVF37758.1"/>
    </source>
</evidence>
<evidence type="ECO:0000313" key="2">
    <source>
        <dbReference type="Proteomes" id="UP000239197"/>
    </source>
</evidence>
<dbReference type="GO" id="GO:0003677">
    <property type="term" value="F:DNA binding"/>
    <property type="evidence" value="ECO:0007669"/>
    <property type="project" value="InterPro"/>
</dbReference>